<evidence type="ECO:0000256" key="4">
    <source>
        <dbReference type="RuleBase" id="RU361156"/>
    </source>
</evidence>
<keyword evidence="6" id="KW-1185">Reference proteome</keyword>
<name>A0ABD3D7D6_9LAMI</name>
<keyword evidence="4" id="KW-0645">Protease</keyword>
<evidence type="ECO:0000256" key="3">
    <source>
        <dbReference type="ARBA" id="ARBA00022525"/>
    </source>
</evidence>
<dbReference type="InterPro" id="IPR018202">
    <property type="entry name" value="Ser_caboxypep_ser_AS"/>
</dbReference>
<keyword evidence="4" id="KW-0121">Carboxypeptidase</keyword>
<dbReference type="PANTHER" id="PTHR11802:SF281">
    <property type="entry name" value="CARBOXYPEPTIDASE"/>
    <property type="match status" value="1"/>
</dbReference>
<keyword evidence="3" id="KW-0964">Secreted</keyword>
<dbReference type="PRINTS" id="PR00724">
    <property type="entry name" value="CRBOXYPTASEC"/>
</dbReference>
<comment type="similarity">
    <text evidence="2 4">Belongs to the peptidase S10 family.</text>
</comment>
<dbReference type="InterPro" id="IPR029058">
    <property type="entry name" value="AB_hydrolase_fold"/>
</dbReference>
<dbReference type="GO" id="GO:0006508">
    <property type="term" value="P:proteolysis"/>
    <property type="evidence" value="ECO:0007669"/>
    <property type="project" value="UniProtKB-KW"/>
</dbReference>
<comment type="caution">
    <text evidence="5">The sequence shown here is derived from an EMBL/GenBank/DDBJ whole genome shotgun (WGS) entry which is preliminary data.</text>
</comment>
<dbReference type="FunFam" id="3.40.50.1820:FF:000453">
    <property type="entry name" value="Carboxypeptidase"/>
    <property type="match status" value="1"/>
</dbReference>
<evidence type="ECO:0000256" key="2">
    <source>
        <dbReference type="ARBA" id="ARBA00009431"/>
    </source>
</evidence>
<feature type="chain" id="PRO_5044527543" description="Carboxypeptidase" evidence="4">
    <location>
        <begin position="27"/>
        <end position="468"/>
    </location>
</feature>
<dbReference type="Pfam" id="PF00450">
    <property type="entry name" value="Peptidase_S10"/>
    <property type="match status" value="1"/>
</dbReference>
<dbReference type="PROSITE" id="PS00131">
    <property type="entry name" value="CARBOXYPEPT_SER_SER"/>
    <property type="match status" value="1"/>
</dbReference>
<dbReference type="InterPro" id="IPR001563">
    <property type="entry name" value="Peptidase_S10"/>
</dbReference>
<proteinExistence type="inferred from homology"/>
<dbReference type="GO" id="GO:0005576">
    <property type="term" value="C:extracellular region"/>
    <property type="evidence" value="ECO:0007669"/>
    <property type="project" value="UniProtKB-SubCell"/>
</dbReference>
<dbReference type="EMBL" id="JAVIJP010000026">
    <property type="protein sequence ID" value="KAL3637119.1"/>
    <property type="molecule type" value="Genomic_DNA"/>
</dbReference>
<dbReference type="SUPFAM" id="SSF53474">
    <property type="entry name" value="alpha/beta-Hydrolases"/>
    <property type="match status" value="1"/>
</dbReference>
<dbReference type="GO" id="GO:0004185">
    <property type="term" value="F:serine-type carboxypeptidase activity"/>
    <property type="evidence" value="ECO:0007669"/>
    <property type="project" value="UniProtKB-UniRule"/>
</dbReference>
<evidence type="ECO:0000313" key="5">
    <source>
        <dbReference type="EMBL" id="KAL3637119.1"/>
    </source>
</evidence>
<keyword evidence="4" id="KW-0732">Signal</keyword>
<gene>
    <name evidence="5" type="ORF">CASFOL_019418</name>
</gene>
<dbReference type="EC" id="3.4.16.-" evidence="4"/>
<dbReference type="AlphaFoldDB" id="A0ABD3D7D6"/>
<evidence type="ECO:0000256" key="1">
    <source>
        <dbReference type="ARBA" id="ARBA00004613"/>
    </source>
</evidence>
<sequence>MVSHAWLITLLIICVLHISVITKVKSNNGDIYKISSLPGQPSVDFEQYSGYITVDEAQNRSYFFYFVEAENDPASKPVVLWLNGGPGCSSVGVGAFTENGPFQPRGDVLVKNNYSWNKDRHGLVANMIYLDSPAGVGFSYSGNASFYNSVNDNMTANDSFIFLKNWFEEFPQYKRNELYITGESYAGHYAPQLANLIVQSKTKLNLKGIAMGNPLLEFDTDFNGVSEYLWSHGVISDYTFDQLNTVCNYSNIRRLNDKTIDPTPECLRVKNLVLSETSKYIDTFDVTLDVCLQSSANQSLVTSQLQGDSNIDVCVIEETRVYLTRKDVQTALHTRLVGIQNWTICSSVMHYNMKNLEIPMIGLLGSLVKQGIRVLAYSGDQDSVIPLTGTRRLIDGLAKDLNLETTQPYRVWLSGKQVGGWTQGYGNYLSFATLRGGSHDAAFSQPERALVLFTSFIAGKPLPPPPAA</sequence>
<dbReference type="Gene3D" id="3.40.50.1820">
    <property type="entry name" value="alpha/beta hydrolase"/>
    <property type="match status" value="1"/>
</dbReference>
<keyword evidence="4" id="KW-0378">Hydrolase</keyword>
<protein>
    <recommendedName>
        <fullName evidence="4">Carboxypeptidase</fullName>
        <ecNumber evidence="4">3.4.16.-</ecNumber>
    </recommendedName>
</protein>
<dbReference type="Proteomes" id="UP001632038">
    <property type="component" value="Unassembled WGS sequence"/>
</dbReference>
<accession>A0ABD3D7D6</accession>
<evidence type="ECO:0000313" key="6">
    <source>
        <dbReference type="Proteomes" id="UP001632038"/>
    </source>
</evidence>
<comment type="subcellular location">
    <subcellularLocation>
        <location evidence="1">Secreted</location>
    </subcellularLocation>
</comment>
<feature type="signal peptide" evidence="4">
    <location>
        <begin position="1"/>
        <end position="26"/>
    </location>
</feature>
<dbReference type="PANTHER" id="PTHR11802">
    <property type="entry name" value="SERINE PROTEASE FAMILY S10 SERINE CARBOXYPEPTIDASE"/>
    <property type="match status" value="1"/>
</dbReference>
<reference evidence="6" key="1">
    <citation type="journal article" date="2024" name="IScience">
        <title>Strigolactones Initiate the Formation of Haustorium-like Structures in Castilleja.</title>
        <authorList>
            <person name="Buerger M."/>
            <person name="Peterson D."/>
            <person name="Chory J."/>
        </authorList>
    </citation>
    <scope>NUCLEOTIDE SEQUENCE [LARGE SCALE GENOMIC DNA]</scope>
</reference>
<organism evidence="5 6">
    <name type="scientific">Castilleja foliolosa</name>
    <dbReference type="NCBI Taxonomy" id="1961234"/>
    <lineage>
        <taxon>Eukaryota</taxon>
        <taxon>Viridiplantae</taxon>
        <taxon>Streptophyta</taxon>
        <taxon>Embryophyta</taxon>
        <taxon>Tracheophyta</taxon>
        <taxon>Spermatophyta</taxon>
        <taxon>Magnoliopsida</taxon>
        <taxon>eudicotyledons</taxon>
        <taxon>Gunneridae</taxon>
        <taxon>Pentapetalae</taxon>
        <taxon>asterids</taxon>
        <taxon>lamiids</taxon>
        <taxon>Lamiales</taxon>
        <taxon>Orobanchaceae</taxon>
        <taxon>Pedicularideae</taxon>
        <taxon>Castillejinae</taxon>
        <taxon>Castilleja</taxon>
    </lineage>
</organism>